<sequence length="58" mass="6731">MPLSGDFYALSLLYLRISSIFSLFRGLWTDRSPNPESAGPSWKMILLIIFNRSILRIR</sequence>
<comment type="caution">
    <text evidence="1">The sequence shown here is derived from an EMBL/GenBank/DDBJ whole genome shotgun (WGS) entry which is preliminary data.</text>
</comment>
<dbReference type="EMBL" id="CABP01000105">
    <property type="protein sequence ID" value="CBI05251.1"/>
    <property type="molecule type" value="Genomic_DNA"/>
</dbReference>
<protein>
    <submittedName>
        <fullName evidence="1">Uncharacterized protein</fullName>
    </submittedName>
</protein>
<organism evidence="1">
    <name type="scientific">mine drainage metagenome</name>
    <dbReference type="NCBI Taxonomy" id="410659"/>
    <lineage>
        <taxon>unclassified sequences</taxon>
        <taxon>metagenomes</taxon>
        <taxon>ecological metagenomes</taxon>
    </lineage>
</organism>
<gene>
    <name evidence="1" type="ORF">CARN5_1281</name>
</gene>
<dbReference type="AlphaFoldDB" id="E6QDH5"/>
<name>E6QDH5_9ZZZZ</name>
<accession>E6QDH5</accession>
<evidence type="ECO:0000313" key="1">
    <source>
        <dbReference type="EMBL" id="CBI05251.1"/>
    </source>
</evidence>
<reference evidence="1" key="1">
    <citation type="submission" date="2009-10" db="EMBL/GenBank/DDBJ databases">
        <title>Diversity of trophic interactions inside an arsenic-rich microbial ecosystem.</title>
        <authorList>
            <person name="Bertin P.N."/>
            <person name="Heinrich-Salmeron A."/>
            <person name="Pelletier E."/>
            <person name="Goulhen-Chollet F."/>
            <person name="Arsene-Ploetze F."/>
            <person name="Gallien S."/>
            <person name="Calteau A."/>
            <person name="Vallenet D."/>
            <person name="Casiot C."/>
            <person name="Chane-Woon-Ming B."/>
            <person name="Giloteaux L."/>
            <person name="Barakat M."/>
            <person name="Bonnefoy V."/>
            <person name="Bruneel O."/>
            <person name="Chandler M."/>
            <person name="Cleiss J."/>
            <person name="Duran R."/>
            <person name="Elbaz-Poulichet F."/>
            <person name="Fonknechten N."/>
            <person name="Lauga B."/>
            <person name="Mornico D."/>
            <person name="Ortet P."/>
            <person name="Schaeffer C."/>
            <person name="Siguier P."/>
            <person name="Alexander Thil Smith A."/>
            <person name="Van Dorsselaer A."/>
            <person name="Weissenbach J."/>
            <person name="Medigue C."/>
            <person name="Le Paslier D."/>
        </authorList>
    </citation>
    <scope>NUCLEOTIDE SEQUENCE</scope>
</reference>
<proteinExistence type="predicted"/>